<proteinExistence type="predicted"/>
<protein>
    <submittedName>
        <fullName evidence="3">VIR protein</fullName>
    </submittedName>
</protein>
<feature type="transmembrane region" description="Helical" evidence="2">
    <location>
        <begin position="322"/>
        <end position="343"/>
    </location>
</feature>
<feature type="compositionally biased region" description="Gly residues" evidence="1">
    <location>
        <begin position="268"/>
        <end position="280"/>
    </location>
</feature>
<gene>
    <name evidence="3" type="ORF">PVT01_050006300</name>
</gene>
<organism evidence="3 4">
    <name type="scientific">Plasmodium vivax</name>
    <name type="common">malaria parasite P. vivax</name>
    <dbReference type="NCBI Taxonomy" id="5855"/>
    <lineage>
        <taxon>Eukaryota</taxon>
        <taxon>Sar</taxon>
        <taxon>Alveolata</taxon>
        <taxon>Apicomplexa</taxon>
        <taxon>Aconoidasida</taxon>
        <taxon>Haemosporida</taxon>
        <taxon>Plasmodiidae</taxon>
        <taxon>Plasmodium</taxon>
        <taxon>Plasmodium (Plasmodium)</taxon>
    </lineage>
</organism>
<sequence length="400" mass="45279">MEDPTVQQYKIPANIIYEKFNTNMNLDLSGKCASLKSNHPEYYNSYFICNYLVTNLSELCDKTKTETLEPKKCTYLHYWINSKIINLDNLNDDKYSKIVEDILSLWDKMISNEPNNPCECKYISDNKNHVINTSIEDFKKWKSLHDYCDNYDKIKQKFENYNEGCNGQCKYIESMFEIFDDFVKVCGPQLNGPKCPSFFKNCSENDSKKLFEIFQCKEKKNCSTDQLPEAVVGLGPGGMPYAEGFDGVRISQRPEELTGAKGDQGAIGARGEGGLRGSGGRSEDRGPRGEQGSQKEEAAALLGPLEPGQESDLQPQPQKNGLSIGTSSIIAFIGLLSLSFILYKFTPLNSLLCNRNIKKKIQKNLNEDMRRELLTDDFQHQNGDSLSSPYNIKYSPYKTS</sequence>
<feature type="compositionally biased region" description="Polar residues" evidence="1">
    <location>
        <begin position="380"/>
        <end position="390"/>
    </location>
</feature>
<dbReference type="Pfam" id="PF05795">
    <property type="entry name" value="Plasmodium_Vir"/>
    <property type="match status" value="1"/>
</dbReference>
<evidence type="ECO:0000256" key="2">
    <source>
        <dbReference type="SAM" id="Phobius"/>
    </source>
</evidence>
<accession>A0A1G4GT32</accession>
<dbReference type="AlphaFoldDB" id="A0A1G4GT32"/>
<dbReference type="InterPro" id="IPR008780">
    <property type="entry name" value="Plasmodium_Vir"/>
</dbReference>
<dbReference type="Proteomes" id="UP000196402">
    <property type="component" value="Chromosome 5"/>
</dbReference>
<feature type="region of interest" description="Disordered" evidence="1">
    <location>
        <begin position="255"/>
        <end position="297"/>
    </location>
</feature>
<feature type="region of interest" description="Disordered" evidence="1">
    <location>
        <begin position="379"/>
        <end position="400"/>
    </location>
</feature>
<keyword evidence="2" id="KW-0812">Transmembrane</keyword>
<dbReference type="VEuPathDB" id="PlasmoDB:PVPAM_050010600"/>
<keyword evidence="2" id="KW-1133">Transmembrane helix</keyword>
<dbReference type="VEuPathDB" id="PlasmoDB:PVW1_050008100"/>
<feature type="compositionally biased region" description="Basic and acidic residues" evidence="1">
    <location>
        <begin position="281"/>
        <end position="297"/>
    </location>
</feature>
<name>A0A1G4GT32_PLAVI</name>
<evidence type="ECO:0000313" key="3">
    <source>
        <dbReference type="EMBL" id="SCO65762.1"/>
    </source>
</evidence>
<keyword evidence="2" id="KW-0472">Membrane</keyword>
<evidence type="ECO:0000313" key="4">
    <source>
        <dbReference type="Proteomes" id="UP000196402"/>
    </source>
</evidence>
<evidence type="ECO:0000256" key="1">
    <source>
        <dbReference type="SAM" id="MobiDB-lite"/>
    </source>
</evidence>
<dbReference type="VEuPathDB" id="PlasmoDB:PVX_088798"/>
<reference evidence="3 4" key="1">
    <citation type="submission" date="2016-07" db="EMBL/GenBank/DDBJ databases">
        <authorList>
            <consortium name="Pathogen Informatics"/>
        </authorList>
    </citation>
    <scope>NUCLEOTIDE SEQUENCE [LARGE SCALE GENOMIC DNA]</scope>
</reference>
<dbReference type="EMBL" id="LT615243">
    <property type="protein sequence ID" value="SCO65762.1"/>
    <property type="molecule type" value="Genomic_DNA"/>
</dbReference>
<dbReference type="VEuPathDB" id="PlasmoDB:PVP01_0503100"/>